<dbReference type="CDD" id="cd12797">
    <property type="entry name" value="M23_peptidase"/>
    <property type="match status" value="1"/>
</dbReference>
<organism evidence="3 4">
    <name type="scientific">Thermoclostridium stercorarium subsp. thermolacticum DSM 2910</name>
    <dbReference type="NCBI Taxonomy" id="1121336"/>
    <lineage>
        <taxon>Bacteria</taxon>
        <taxon>Bacillati</taxon>
        <taxon>Bacillota</taxon>
        <taxon>Clostridia</taxon>
        <taxon>Eubacteriales</taxon>
        <taxon>Oscillospiraceae</taxon>
        <taxon>Thermoclostridium</taxon>
    </lineage>
</organism>
<sequence length="315" mass="35577">MKRKKGKAQKRRKYFTLMLIPHNSGRVKTLKTTHPVLKLFLLATFFVSVIMALIYQLMLIKEENLRLRKEYSALNLFLTEQQKLAIQNLSVISEIEKLEKISQDKIEEFHYQIQNLVKNYIDKETKTLAINRSAIASNPAISFAGKISELKALLKFLEDADKEEDKLFSELAEKKFELENYLNSLPTIWPTEGFIESGFGNRLHPIYKKYHSHTGVDIAGEIGNPIYAAASGTVIAVGKNGGYGYMVDIDHGNGLVTRYAHCSKILVKKWQKVKAGEKIAEVGDTGVTTGPHLHFEILLNGEPIDPVIFIGTEQN</sequence>
<dbReference type="Proteomes" id="UP000092971">
    <property type="component" value="Chromosome"/>
</dbReference>
<dbReference type="OrthoDB" id="9809488at2"/>
<keyword evidence="1" id="KW-0812">Transmembrane</keyword>
<feature type="transmembrane region" description="Helical" evidence="1">
    <location>
        <begin position="39"/>
        <end position="60"/>
    </location>
</feature>
<evidence type="ECO:0000259" key="2">
    <source>
        <dbReference type="Pfam" id="PF01551"/>
    </source>
</evidence>
<dbReference type="RefSeq" id="WP_015359651.1">
    <property type="nucleotide sequence ID" value="NZ_CP014672.1"/>
</dbReference>
<keyword evidence="1" id="KW-1133">Transmembrane helix</keyword>
<reference evidence="3 4" key="1">
    <citation type="submission" date="2016-02" db="EMBL/GenBank/DDBJ databases">
        <title>Comparison of Clostridium stercorarium subspecies using comparative genomics and transcriptomics.</title>
        <authorList>
            <person name="Schellenberg J."/>
            <person name="Thallinger G."/>
            <person name="Levin D.B."/>
            <person name="Zhang X."/>
            <person name="Alvare G."/>
            <person name="Fristensky B."/>
            <person name="Sparling R."/>
        </authorList>
    </citation>
    <scope>NUCLEOTIDE SEQUENCE [LARGE SCALE GENOMIC DNA]</scope>
    <source>
        <strain evidence="3 4">DSM 2910</strain>
    </source>
</reference>
<accession>A0A1B1YES1</accession>
<dbReference type="InterPro" id="IPR011055">
    <property type="entry name" value="Dup_hybrid_motif"/>
</dbReference>
<dbReference type="AlphaFoldDB" id="A0A1B1YES1"/>
<dbReference type="InterPro" id="IPR050570">
    <property type="entry name" value="Cell_wall_metabolism_enzyme"/>
</dbReference>
<evidence type="ECO:0000313" key="3">
    <source>
        <dbReference type="EMBL" id="ANW99272.1"/>
    </source>
</evidence>
<dbReference type="EMBL" id="CP014672">
    <property type="protein sequence ID" value="ANW99272.1"/>
    <property type="molecule type" value="Genomic_DNA"/>
</dbReference>
<feature type="domain" description="M23ase beta-sheet core" evidence="2">
    <location>
        <begin position="212"/>
        <end position="306"/>
    </location>
</feature>
<proteinExistence type="predicted"/>
<protein>
    <submittedName>
        <fullName evidence="3">Peptidase M23</fullName>
    </submittedName>
</protein>
<gene>
    <name evidence="3" type="ORF">CSTERTH_09655</name>
</gene>
<dbReference type="GO" id="GO:0004222">
    <property type="term" value="F:metalloendopeptidase activity"/>
    <property type="evidence" value="ECO:0007669"/>
    <property type="project" value="TreeGrafter"/>
</dbReference>
<dbReference type="FunFam" id="2.70.70.10:FF:000006">
    <property type="entry name" value="M23 family peptidase"/>
    <property type="match status" value="1"/>
</dbReference>
<dbReference type="PANTHER" id="PTHR21666:SF270">
    <property type="entry name" value="MUREIN HYDROLASE ACTIVATOR ENVC"/>
    <property type="match status" value="1"/>
</dbReference>
<evidence type="ECO:0000256" key="1">
    <source>
        <dbReference type="SAM" id="Phobius"/>
    </source>
</evidence>
<dbReference type="PANTHER" id="PTHR21666">
    <property type="entry name" value="PEPTIDASE-RELATED"/>
    <property type="match status" value="1"/>
</dbReference>
<dbReference type="InterPro" id="IPR016047">
    <property type="entry name" value="M23ase_b-sheet_dom"/>
</dbReference>
<dbReference type="Pfam" id="PF01551">
    <property type="entry name" value="Peptidase_M23"/>
    <property type="match status" value="1"/>
</dbReference>
<dbReference type="SUPFAM" id="SSF51261">
    <property type="entry name" value="Duplicated hybrid motif"/>
    <property type="match status" value="1"/>
</dbReference>
<keyword evidence="1" id="KW-0472">Membrane</keyword>
<name>A0A1B1YES1_THEST</name>
<dbReference type="Gene3D" id="2.70.70.10">
    <property type="entry name" value="Glucose Permease (Domain IIA)"/>
    <property type="match status" value="1"/>
</dbReference>
<evidence type="ECO:0000313" key="4">
    <source>
        <dbReference type="Proteomes" id="UP000092971"/>
    </source>
</evidence>